<dbReference type="Gene3D" id="2.40.70.10">
    <property type="entry name" value="Acid Proteases"/>
    <property type="match status" value="2"/>
</dbReference>
<evidence type="ECO:0000259" key="6">
    <source>
        <dbReference type="PROSITE" id="PS51767"/>
    </source>
</evidence>
<dbReference type="EMBL" id="LR862151">
    <property type="protein sequence ID" value="CAD1833374.1"/>
    <property type="molecule type" value="Genomic_DNA"/>
</dbReference>
<evidence type="ECO:0000256" key="3">
    <source>
        <dbReference type="ARBA" id="ARBA00022750"/>
    </source>
</evidence>
<dbReference type="Pfam" id="PF14543">
    <property type="entry name" value="TAXi_N"/>
    <property type="match status" value="1"/>
</dbReference>
<dbReference type="SUPFAM" id="SSF50630">
    <property type="entry name" value="Acid proteases"/>
    <property type="match status" value="1"/>
</dbReference>
<comment type="similarity">
    <text evidence="1">Belongs to the peptidase A1 family.</text>
</comment>
<evidence type="ECO:0000313" key="7">
    <source>
        <dbReference type="EMBL" id="CAD1833374.1"/>
    </source>
</evidence>
<dbReference type="GO" id="GO:0005576">
    <property type="term" value="C:extracellular region"/>
    <property type="evidence" value="ECO:0007669"/>
    <property type="project" value="TreeGrafter"/>
</dbReference>
<gene>
    <name evidence="7" type="ORF">CB5_LOCUS16585</name>
</gene>
<keyword evidence="4" id="KW-0378">Hydrolase</keyword>
<dbReference type="InterPro" id="IPR033121">
    <property type="entry name" value="PEPTIDASE_A1"/>
</dbReference>
<dbReference type="PANTHER" id="PTHR47967:SF117">
    <property type="entry name" value="PEPTIDASE A1 DOMAIN-CONTAINING PROTEIN"/>
    <property type="match status" value="1"/>
</dbReference>
<dbReference type="InterPro" id="IPR034161">
    <property type="entry name" value="Pepsin-like_plant"/>
</dbReference>
<dbReference type="InterPro" id="IPR051708">
    <property type="entry name" value="Plant_Aspart_Prot_A1"/>
</dbReference>
<organism evidence="7">
    <name type="scientific">Ananas comosus var. bracteatus</name>
    <name type="common">red pineapple</name>
    <dbReference type="NCBI Taxonomy" id="296719"/>
    <lineage>
        <taxon>Eukaryota</taxon>
        <taxon>Viridiplantae</taxon>
        <taxon>Streptophyta</taxon>
        <taxon>Embryophyta</taxon>
        <taxon>Tracheophyta</taxon>
        <taxon>Spermatophyta</taxon>
        <taxon>Magnoliopsida</taxon>
        <taxon>Liliopsida</taxon>
        <taxon>Poales</taxon>
        <taxon>Bromeliaceae</taxon>
        <taxon>Bromelioideae</taxon>
        <taxon>Ananas</taxon>
    </lineage>
</organism>
<evidence type="ECO:0000256" key="4">
    <source>
        <dbReference type="ARBA" id="ARBA00022801"/>
    </source>
</evidence>
<dbReference type="Pfam" id="PF14541">
    <property type="entry name" value="TAXi_C"/>
    <property type="match status" value="1"/>
</dbReference>
<evidence type="ECO:0000256" key="5">
    <source>
        <dbReference type="ARBA" id="ARBA00023180"/>
    </source>
</evidence>
<accession>A0A6V7PR69</accession>
<dbReference type="PROSITE" id="PS51767">
    <property type="entry name" value="PEPTIDASE_A1"/>
    <property type="match status" value="1"/>
</dbReference>
<dbReference type="CDD" id="cd05476">
    <property type="entry name" value="pepsin_A_like_plant"/>
    <property type="match status" value="1"/>
</dbReference>
<keyword evidence="2" id="KW-0645">Protease</keyword>
<dbReference type="GO" id="GO:0006508">
    <property type="term" value="P:proteolysis"/>
    <property type="evidence" value="ECO:0007669"/>
    <property type="project" value="UniProtKB-KW"/>
</dbReference>
<proteinExistence type="inferred from homology"/>
<dbReference type="AlphaFoldDB" id="A0A6V7PR69"/>
<dbReference type="InterPro" id="IPR032799">
    <property type="entry name" value="TAXi_C"/>
</dbReference>
<reference evidence="7" key="1">
    <citation type="submission" date="2020-07" db="EMBL/GenBank/DDBJ databases">
        <authorList>
            <person name="Lin J."/>
        </authorList>
    </citation>
    <scope>NUCLEOTIDE SEQUENCE</scope>
</reference>
<dbReference type="InterPro" id="IPR032861">
    <property type="entry name" value="TAXi_N"/>
</dbReference>
<dbReference type="GO" id="GO:0004190">
    <property type="term" value="F:aspartic-type endopeptidase activity"/>
    <property type="evidence" value="ECO:0007669"/>
    <property type="project" value="UniProtKB-KW"/>
</dbReference>
<dbReference type="InterPro" id="IPR021109">
    <property type="entry name" value="Peptidase_aspartic_dom_sf"/>
</dbReference>
<keyword evidence="5" id="KW-0325">Glycoprotein</keyword>
<dbReference type="PANTHER" id="PTHR47967">
    <property type="entry name" value="OS07G0603500 PROTEIN-RELATED"/>
    <property type="match status" value="1"/>
</dbReference>
<name>A0A6V7PR69_ANACO</name>
<keyword evidence="3" id="KW-0064">Aspartyl protease</keyword>
<protein>
    <recommendedName>
        <fullName evidence="6">Peptidase A1 domain-containing protein</fullName>
    </recommendedName>
</protein>
<evidence type="ECO:0000256" key="2">
    <source>
        <dbReference type="ARBA" id="ARBA00022670"/>
    </source>
</evidence>
<sequence length="359" mass="40179">MVAVSIGTGDGMHSYYLLLDTGSGLTWTQCLPCHTCFPQSAPIFNPTWSPTYRTVGCSDPLCKPPMYRCVNDRCEYAIRYGDNTYFASGVLSRETFVFQNAQVGRSTTVPNLAFGCTHSSHVNFNGNPAGIFGMNLNPTSMVRQLANLANGRFSYCLVPPTAANTSTFLRFGSDIKLPREAYQTTKILTYLNDDGHHFIGLEDISLNGRRLGFPNGTFKRRHDRTGGCFVDTGARTTHLIAPAFDHVINVVKDYFRHHNLEPVKNESSPFSVCYKTVGGVDRYMPSMTLHLEGGAQYNIRWQYLFVANQERDIFCLALLSSNRHSVLGARQQVNTWMRYDTVHNVLSFAPHDCSHDANN</sequence>
<evidence type="ECO:0000256" key="1">
    <source>
        <dbReference type="ARBA" id="ARBA00007447"/>
    </source>
</evidence>
<feature type="domain" description="Peptidase A1" evidence="6">
    <location>
        <begin position="1"/>
        <end position="349"/>
    </location>
</feature>